<keyword evidence="1 3" id="KW-0145">Chemotaxis</keyword>
<reference evidence="5" key="1">
    <citation type="submission" date="2023-08" db="EMBL/GenBank/DDBJ databases">
        <title>Rhodospirillaceae gen. nov., a novel taxon isolated from the Yangtze River Yuezi River estuary sludge.</title>
        <authorList>
            <person name="Ruan L."/>
        </authorList>
    </citation>
    <scope>NUCLEOTIDE SEQUENCE [LARGE SCALE GENOMIC DNA]</scope>
    <source>
        <strain evidence="5">R-7</strain>
    </source>
</reference>
<dbReference type="Proteomes" id="UP001230156">
    <property type="component" value="Unassembled WGS sequence"/>
</dbReference>
<proteinExistence type="inferred from homology"/>
<evidence type="ECO:0000313" key="5">
    <source>
        <dbReference type="Proteomes" id="UP001230156"/>
    </source>
</evidence>
<evidence type="ECO:0000256" key="1">
    <source>
        <dbReference type="ARBA" id="ARBA00022500"/>
    </source>
</evidence>
<gene>
    <name evidence="3" type="primary">cheD</name>
    <name evidence="4" type="ORF">Q8A70_05900</name>
</gene>
<dbReference type="SUPFAM" id="SSF64438">
    <property type="entry name" value="CNF1/YfiH-like putative cysteine hydrolases"/>
    <property type="match status" value="1"/>
</dbReference>
<dbReference type="EC" id="3.5.1.44" evidence="3"/>
<dbReference type="CDD" id="cd16352">
    <property type="entry name" value="CheD"/>
    <property type="match status" value="1"/>
</dbReference>
<comment type="function">
    <text evidence="3">Probably deamidates glutamine residues to glutamate on methyl-accepting chemotaxis receptors (MCPs), playing an important role in chemotaxis.</text>
</comment>
<dbReference type="Gene3D" id="3.30.1330.200">
    <property type="match status" value="1"/>
</dbReference>
<dbReference type="InterPro" id="IPR011324">
    <property type="entry name" value="Cytotoxic_necrot_fac-like_cat"/>
</dbReference>
<dbReference type="HAMAP" id="MF_01440">
    <property type="entry name" value="CheD"/>
    <property type="match status" value="1"/>
</dbReference>
<evidence type="ECO:0000256" key="3">
    <source>
        <dbReference type="HAMAP-Rule" id="MF_01440"/>
    </source>
</evidence>
<dbReference type="PANTHER" id="PTHR35147">
    <property type="entry name" value="CHEMORECEPTOR GLUTAMINE DEAMIDASE CHED-RELATED"/>
    <property type="match status" value="1"/>
</dbReference>
<dbReference type="EMBL" id="JAUYVI010000002">
    <property type="protein sequence ID" value="MDQ7247187.1"/>
    <property type="molecule type" value="Genomic_DNA"/>
</dbReference>
<dbReference type="Pfam" id="PF03975">
    <property type="entry name" value="CheD"/>
    <property type="match status" value="1"/>
</dbReference>
<keyword evidence="2 3" id="KW-0378">Hydrolase</keyword>
<evidence type="ECO:0000256" key="2">
    <source>
        <dbReference type="ARBA" id="ARBA00022801"/>
    </source>
</evidence>
<dbReference type="InterPro" id="IPR005659">
    <property type="entry name" value="Chemorcpt_Glu_NH3ase_CheD"/>
</dbReference>
<comment type="caution">
    <text evidence="4">The sequence shown here is derived from an EMBL/GenBank/DDBJ whole genome shotgun (WGS) entry which is preliminary data.</text>
</comment>
<dbReference type="InterPro" id="IPR038592">
    <property type="entry name" value="CheD-like_sf"/>
</dbReference>
<protein>
    <recommendedName>
        <fullName evidence="3">Probable chemoreceptor glutamine deamidase CheD</fullName>
        <ecNumber evidence="3">3.5.1.44</ecNumber>
    </recommendedName>
</protein>
<comment type="similarity">
    <text evidence="3">Belongs to the CheD family.</text>
</comment>
<sequence>MAIEESGIRRVFLSPGGVICAAEPTLVTTVLGSCVSVTLWDKERRIGGINHFVLPRGGASSRYGDTAMRELLDEALDLGAHLRSLEAKLFGGAAVLPVGGEGTVGTANVAFALGELARRGIPIAGRRTGGARGRLLIFNTETGDAFVRWLAEHEPLPAVS</sequence>
<accession>A0ABU0YHJ4</accession>
<keyword evidence="5" id="KW-1185">Reference proteome</keyword>
<dbReference type="RefSeq" id="WP_379954591.1">
    <property type="nucleotide sequence ID" value="NZ_JAUYVI010000002.1"/>
</dbReference>
<organism evidence="4 5">
    <name type="scientific">Dongia sedimenti</name>
    <dbReference type="NCBI Taxonomy" id="3064282"/>
    <lineage>
        <taxon>Bacteria</taxon>
        <taxon>Pseudomonadati</taxon>
        <taxon>Pseudomonadota</taxon>
        <taxon>Alphaproteobacteria</taxon>
        <taxon>Rhodospirillales</taxon>
        <taxon>Dongiaceae</taxon>
        <taxon>Dongia</taxon>
    </lineage>
</organism>
<comment type="catalytic activity">
    <reaction evidence="3">
        <text>L-glutaminyl-[protein] + H2O = L-glutamyl-[protein] + NH4(+)</text>
        <dbReference type="Rhea" id="RHEA:16441"/>
        <dbReference type="Rhea" id="RHEA-COMP:10207"/>
        <dbReference type="Rhea" id="RHEA-COMP:10208"/>
        <dbReference type="ChEBI" id="CHEBI:15377"/>
        <dbReference type="ChEBI" id="CHEBI:28938"/>
        <dbReference type="ChEBI" id="CHEBI:29973"/>
        <dbReference type="ChEBI" id="CHEBI:30011"/>
        <dbReference type="EC" id="3.5.1.44"/>
    </reaction>
</comment>
<name>A0ABU0YHJ4_9PROT</name>
<evidence type="ECO:0000313" key="4">
    <source>
        <dbReference type="EMBL" id="MDQ7247187.1"/>
    </source>
</evidence>
<dbReference type="PANTHER" id="PTHR35147:SF1">
    <property type="entry name" value="CHEMORECEPTOR GLUTAMINE DEAMIDASE CHED-RELATED"/>
    <property type="match status" value="1"/>
</dbReference>